<feature type="region of interest" description="Disordered" evidence="1">
    <location>
        <begin position="60"/>
        <end position="85"/>
    </location>
</feature>
<evidence type="ECO:0000313" key="3">
    <source>
        <dbReference type="Proteomes" id="UP000466307"/>
    </source>
</evidence>
<protein>
    <submittedName>
        <fullName evidence="2">Uncharacterized protein</fullName>
    </submittedName>
</protein>
<proteinExistence type="predicted"/>
<feature type="compositionally biased region" description="Low complexity" evidence="1">
    <location>
        <begin position="60"/>
        <end position="74"/>
    </location>
</feature>
<dbReference type="RefSeq" id="WP_059038592.1">
    <property type="nucleotide sequence ID" value="NZ_JAADZU010000018.1"/>
</dbReference>
<sequence>MNTIVFGDKRNVVGSNAAGGSLVGTIARDRSWRVDECLSLGEHRADAAQPASAAIALSEPANAAASPAPARAIPRFPVTHRRSRR</sequence>
<gene>
    <name evidence="2" type="ORF">GYA93_07930</name>
</gene>
<evidence type="ECO:0000256" key="1">
    <source>
        <dbReference type="SAM" id="MobiDB-lite"/>
    </source>
</evidence>
<name>A0A7K3LMN2_9ACTN</name>
<organism evidence="2 3">
    <name type="scientific">Gordonia desulfuricans</name>
    <dbReference type="NCBI Taxonomy" id="89051"/>
    <lineage>
        <taxon>Bacteria</taxon>
        <taxon>Bacillati</taxon>
        <taxon>Actinomycetota</taxon>
        <taxon>Actinomycetes</taxon>
        <taxon>Mycobacteriales</taxon>
        <taxon>Gordoniaceae</taxon>
        <taxon>Gordonia</taxon>
    </lineage>
</organism>
<reference evidence="2 3" key="1">
    <citation type="submission" date="2020-01" db="EMBL/GenBank/DDBJ databases">
        <title>Investigation of new actinobacteria for the biodesulphurisation of diesel fuel.</title>
        <authorList>
            <person name="Athi Narayanan S.M."/>
        </authorList>
    </citation>
    <scope>NUCLEOTIDE SEQUENCE [LARGE SCALE GENOMIC DNA]</scope>
    <source>
        <strain evidence="2 3">213E</strain>
    </source>
</reference>
<dbReference type="EMBL" id="JAADZU010000018">
    <property type="protein sequence ID" value="NDK89510.1"/>
    <property type="molecule type" value="Genomic_DNA"/>
</dbReference>
<keyword evidence="3" id="KW-1185">Reference proteome</keyword>
<accession>A0A7K3LMN2</accession>
<comment type="caution">
    <text evidence="2">The sequence shown here is derived from an EMBL/GenBank/DDBJ whole genome shotgun (WGS) entry which is preliminary data.</text>
</comment>
<evidence type="ECO:0000313" key="2">
    <source>
        <dbReference type="EMBL" id="NDK89510.1"/>
    </source>
</evidence>
<dbReference type="AlphaFoldDB" id="A0A7K3LMN2"/>
<dbReference type="Proteomes" id="UP000466307">
    <property type="component" value="Unassembled WGS sequence"/>
</dbReference>